<dbReference type="Gene3D" id="1.10.10.10">
    <property type="entry name" value="Winged helix-like DNA-binding domain superfamily/Winged helix DNA-binding domain"/>
    <property type="match status" value="2"/>
</dbReference>
<keyword evidence="4" id="KW-1185">Reference proteome</keyword>
<dbReference type="InterPro" id="IPR000525">
    <property type="entry name" value="Initiator_Rep_WH1"/>
</dbReference>
<accession>K4Q5I6</accession>
<comment type="similarity">
    <text evidence="1">Belongs to the initiator RepB protein family.</text>
</comment>
<dbReference type="HOGENOM" id="CLU_047367_1_1_7"/>
<protein>
    <submittedName>
        <fullName evidence="3">Replication protein</fullName>
    </submittedName>
</protein>
<dbReference type="GO" id="GO:0006270">
    <property type="term" value="P:DNA replication initiation"/>
    <property type="evidence" value="ECO:0007669"/>
    <property type="project" value="InterPro"/>
</dbReference>
<reference evidence="4" key="1">
    <citation type="journal article" date="2013" name="ISME J.">
        <title>A small predatory core genome in the divergent marine Bacteriovorax marinus SJ and the terrestrial Bdellovibrio bacteriovorus.</title>
        <authorList>
            <person name="Crossman L.C."/>
            <person name="Chen H."/>
            <person name="Cerdeno-Tarraga A.M."/>
            <person name="Brooks K."/>
            <person name="Quail M.A."/>
            <person name="Pineiro S.A."/>
            <person name="Hobley L."/>
            <person name="Sockett R.E."/>
            <person name="Bentley S.D."/>
            <person name="Parkhill J."/>
            <person name="Williams H.N."/>
            <person name="Stine O.C."/>
        </authorList>
    </citation>
    <scope>NUCLEOTIDE SEQUENCE [LARGE SCALE GENOMIC DNA]</scope>
    <source>
        <strain evidence="4">ATCC BAA-682 / DSM 15412 / SJ</strain>
        <plasmid evidence="4">pBMS1</plasmid>
    </source>
</reference>
<evidence type="ECO:0000256" key="1">
    <source>
        <dbReference type="ARBA" id="ARBA00038283"/>
    </source>
</evidence>
<dbReference type="KEGG" id="bmx:repA"/>
<dbReference type="EMBL" id="HE610506">
    <property type="protein sequence ID" value="CCE53505.1"/>
    <property type="molecule type" value="Genomic_DNA"/>
</dbReference>
<geneLocation type="plasmid" evidence="3 4">
    <name>pBMS1</name>
</geneLocation>
<gene>
    <name evidence="3" type="primary">repA</name>
</gene>
<dbReference type="Proteomes" id="UP000008963">
    <property type="component" value="Plasmid pBMS1"/>
</dbReference>
<dbReference type="eggNOG" id="COG5527">
    <property type="taxonomic scope" value="Bacteria"/>
</dbReference>
<evidence type="ECO:0000313" key="4">
    <source>
        <dbReference type="Proteomes" id="UP000008963"/>
    </source>
</evidence>
<feature type="domain" description="Initiator Rep protein WH1" evidence="2">
    <location>
        <begin position="6"/>
        <end position="147"/>
    </location>
</feature>
<organism evidence="3 4">
    <name type="scientific">Halobacteriovorax marinus (strain ATCC BAA-682 / DSM 15412 / SJ)</name>
    <name type="common">Bacteriovorax marinus</name>
    <dbReference type="NCBI Taxonomy" id="862908"/>
    <lineage>
        <taxon>Bacteria</taxon>
        <taxon>Pseudomonadati</taxon>
        <taxon>Bdellovibrionota</taxon>
        <taxon>Bacteriovoracia</taxon>
        <taxon>Bacteriovoracales</taxon>
        <taxon>Halobacteriovoraceae</taxon>
        <taxon>Halobacteriovorax</taxon>
    </lineage>
</organism>
<dbReference type="NCBIfam" id="NF038290">
    <property type="entry name" value="repM_Acin"/>
    <property type="match status" value="1"/>
</dbReference>
<name>K4Q5I6_HALMS</name>
<dbReference type="GO" id="GO:0003887">
    <property type="term" value="F:DNA-directed DNA polymerase activity"/>
    <property type="evidence" value="ECO:0007669"/>
    <property type="project" value="InterPro"/>
</dbReference>
<proteinExistence type="inferred from homology"/>
<evidence type="ECO:0000313" key="3">
    <source>
        <dbReference type="EMBL" id="CCE53505.1"/>
    </source>
</evidence>
<dbReference type="Pfam" id="PF21205">
    <property type="entry name" value="Rep3_C"/>
    <property type="match status" value="1"/>
</dbReference>
<dbReference type="AlphaFoldDB" id="K4Q5I6"/>
<dbReference type="InterPro" id="IPR036390">
    <property type="entry name" value="WH_DNA-bd_sf"/>
</dbReference>
<evidence type="ECO:0000259" key="2">
    <source>
        <dbReference type="Pfam" id="PF01051"/>
    </source>
</evidence>
<dbReference type="SUPFAM" id="SSF46785">
    <property type="entry name" value="Winged helix' DNA-binding domain"/>
    <property type="match status" value="2"/>
</dbReference>
<dbReference type="RefSeq" id="WP_015059334.1">
    <property type="nucleotide sequence ID" value="NC_019100.1"/>
</dbReference>
<dbReference type="Pfam" id="PF01051">
    <property type="entry name" value="Rep3_N"/>
    <property type="match status" value="1"/>
</dbReference>
<keyword evidence="3" id="KW-0614">Plasmid</keyword>
<sequence>MNNNLVTKSNAVIQASYKLNLNEQRILLSCISQNDSRESLKENQELSLSAQDYSKLFGLELKHAYQEIRDASDNLFERHLWLTAKNGDPIKTRWISSVRYRDGGITLTFAKDLIPYLTELSSTFTSYRLENITKLTSIYAIRLYEMLIQWRKIGKVEFSLDDFRETLGIEKKEYPRMFDFKKHVLNIAIHQINENTDIKCRYSEVKSGRKITGFVFHFGKDALTQIELEDVIADAKKALN</sequence>
<dbReference type="InterPro" id="IPR036388">
    <property type="entry name" value="WH-like_DNA-bd_sf"/>
</dbReference>